<keyword evidence="2" id="KW-0805">Transcription regulation</keyword>
<keyword evidence="4" id="KW-0804">Transcription</keyword>
<feature type="modified residue" description="4-aspartylphosphate" evidence="5">
    <location>
        <position position="77"/>
    </location>
</feature>
<dbReference type="SMART" id="SM00448">
    <property type="entry name" value="REC"/>
    <property type="match status" value="1"/>
</dbReference>
<evidence type="ECO:0000259" key="7">
    <source>
        <dbReference type="PROSITE" id="PS50110"/>
    </source>
</evidence>
<evidence type="ECO:0000256" key="4">
    <source>
        <dbReference type="ARBA" id="ARBA00023163"/>
    </source>
</evidence>
<proteinExistence type="predicted"/>
<dbReference type="SUPFAM" id="SSF52172">
    <property type="entry name" value="CheY-like"/>
    <property type="match status" value="1"/>
</dbReference>
<dbReference type="Pfam" id="PF00196">
    <property type="entry name" value="GerE"/>
    <property type="match status" value="1"/>
</dbReference>
<keyword evidence="9" id="KW-1185">Reference proteome</keyword>
<organism evidence="8 9">
    <name type="scientific">Leucobacter viscericola</name>
    <dbReference type="NCBI Taxonomy" id="2714935"/>
    <lineage>
        <taxon>Bacteria</taxon>
        <taxon>Bacillati</taxon>
        <taxon>Actinomycetota</taxon>
        <taxon>Actinomycetes</taxon>
        <taxon>Micrococcales</taxon>
        <taxon>Microbacteriaceae</taxon>
        <taxon>Leucobacter</taxon>
    </lineage>
</organism>
<dbReference type="PROSITE" id="PS50043">
    <property type="entry name" value="HTH_LUXR_2"/>
    <property type="match status" value="1"/>
</dbReference>
<name>A0A6G7XGC8_9MICO</name>
<evidence type="ECO:0000313" key="9">
    <source>
        <dbReference type="Proteomes" id="UP000502677"/>
    </source>
</evidence>
<dbReference type="InterPro" id="IPR011006">
    <property type="entry name" value="CheY-like_superfamily"/>
</dbReference>
<dbReference type="InterPro" id="IPR000792">
    <property type="entry name" value="Tscrpt_reg_LuxR_C"/>
</dbReference>
<keyword evidence="3" id="KW-0238">DNA-binding</keyword>
<evidence type="ECO:0000313" key="8">
    <source>
        <dbReference type="EMBL" id="QIK63615.1"/>
    </source>
</evidence>
<dbReference type="Proteomes" id="UP000502677">
    <property type="component" value="Chromosome"/>
</dbReference>
<dbReference type="CDD" id="cd17535">
    <property type="entry name" value="REC_NarL-like"/>
    <property type="match status" value="1"/>
</dbReference>
<dbReference type="InterPro" id="IPR058245">
    <property type="entry name" value="NreC/VraR/RcsB-like_REC"/>
</dbReference>
<gene>
    <name evidence="8" type="ORF">G7068_10730</name>
</gene>
<feature type="domain" description="HTH luxR-type" evidence="6">
    <location>
        <begin position="173"/>
        <end position="238"/>
    </location>
</feature>
<dbReference type="InterPro" id="IPR001789">
    <property type="entry name" value="Sig_transdc_resp-reg_receiver"/>
</dbReference>
<dbReference type="EMBL" id="CP049863">
    <property type="protein sequence ID" value="QIK63615.1"/>
    <property type="molecule type" value="Genomic_DNA"/>
</dbReference>
<accession>A0A6G7XGC8</accession>
<evidence type="ECO:0000256" key="2">
    <source>
        <dbReference type="ARBA" id="ARBA00023015"/>
    </source>
</evidence>
<sequence>MPLTQTAANHASAEPANPSQSAPTIRLAIIDDDALVRAGFKALLTASADLQIVAEGESGLDVSRIIRDQRPDVVLIDVRMPGMNGIDAVRAAKGFAHGTPAFLMMTAFDEDGTVLEAILAGADGFLLKDEGPDEIVRAIRHVARGEASFSPRSARQLRDWVSRSPSLAAQRQAEAQLTLLTERERDVAIAIATGASDRDIGAQLFVAESTVKSSLRAINVKWGTENRVQVAVIVARAGVEL</sequence>
<dbReference type="Gene3D" id="3.40.50.2300">
    <property type="match status" value="1"/>
</dbReference>
<dbReference type="SMART" id="SM00421">
    <property type="entry name" value="HTH_LUXR"/>
    <property type="match status" value="1"/>
</dbReference>
<evidence type="ECO:0000256" key="1">
    <source>
        <dbReference type="ARBA" id="ARBA00022553"/>
    </source>
</evidence>
<dbReference type="PRINTS" id="PR00038">
    <property type="entry name" value="HTHLUXR"/>
</dbReference>
<dbReference type="AlphaFoldDB" id="A0A6G7XGC8"/>
<dbReference type="PANTHER" id="PTHR43214:SF24">
    <property type="entry name" value="TRANSCRIPTIONAL REGULATORY PROTEIN NARL-RELATED"/>
    <property type="match status" value="1"/>
</dbReference>
<dbReference type="GO" id="GO:0006355">
    <property type="term" value="P:regulation of DNA-templated transcription"/>
    <property type="evidence" value="ECO:0007669"/>
    <property type="project" value="InterPro"/>
</dbReference>
<feature type="domain" description="Response regulatory" evidence="7">
    <location>
        <begin position="26"/>
        <end position="143"/>
    </location>
</feature>
<evidence type="ECO:0000256" key="5">
    <source>
        <dbReference type="PROSITE-ProRule" id="PRU00169"/>
    </source>
</evidence>
<dbReference type="PROSITE" id="PS50110">
    <property type="entry name" value="RESPONSE_REGULATORY"/>
    <property type="match status" value="1"/>
</dbReference>
<evidence type="ECO:0000256" key="3">
    <source>
        <dbReference type="ARBA" id="ARBA00023125"/>
    </source>
</evidence>
<reference evidence="8 9" key="1">
    <citation type="submission" date="2020-03" db="EMBL/GenBank/DDBJ databases">
        <title>Leucobacter sp. nov., isolated from beetles.</title>
        <authorList>
            <person name="Hyun D.-W."/>
            <person name="Bae J.-W."/>
        </authorList>
    </citation>
    <scope>NUCLEOTIDE SEQUENCE [LARGE SCALE GENOMIC DNA]</scope>
    <source>
        <strain evidence="8 9">HDW9C</strain>
    </source>
</reference>
<dbReference type="CDD" id="cd06170">
    <property type="entry name" value="LuxR_C_like"/>
    <property type="match status" value="1"/>
</dbReference>
<dbReference type="Pfam" id="PF00072">
    <property type="entry name" value="Response_reg"/>
    <property type="match status" value="1"/>
</dbReference>
<dbReference type="GO" id="GO:0000160">
    <property type="term" value="P:phosphorelay signal transduction system"/>
    <property type="evidence" value="ECO:0007669"/>
    <property type="project" value="InterPro"/>
</dbReference>
<dbReference type="InterPro" id="IPR039420">
    <property type="entry name" value="WalR-like"/>
</dbReference>
<dbReference type="GO" id="GO:0003677">
    <property type="term" value="F:DNA binding"/>
    <property type="evidence" value="ECO:0007669"/>
    <property type="project" value="UniProtKB-KW"/>
</dbReference>
<evidence type="ECO:0000259" key="6">
    <source>
        <dbReference type="PROSITE" id="PS50043"/>
    </source>
</evidence>
<protein>
    <submittedName>
        <fullName evidence="8">Response regulator transcription factor</fullName>
    </submittedName>
</protein>
<dbReference type="KEGG" id="lvi:G7068_10730"/>
<keyword evidence="1 5" id="KW-0597">Phosphoprotein</keyword>
<dbReference type="RefSeq" id="WP_166291937.1">
    <property type="nucleotide sequence ID" value="NZ_CP049863.1"/>
</dbReference>
<dbReference type="PANTHER" id="PTHR43214">
    <property type="entry name" value="TWO-COMPONENT RESPONSE REGULATOR"/>
    <property type="match status" value="1"/>
</dbReference>